<dbReference type="PATRIC" id="fig|291169.3.peg.1383"/>
<feature type="signal peptide" evidence="2">
    <location>
        <begin position="1"/>
        <end position="20"/>
    </location>
</feature>
<dbReference type="Proteomes" id="UP000094379">
    <property type="component" value="Unassembled WGS sequence"/>
</dbReference>
<evidence type="ECO:0000313" key="3">
    <source>
        <dbReference type="EMBL" id="ODN66982.1"/>
    </source>
</evidence>
<dbReference type="PIRSF" id="PIRSF016919">
    <property type="entry name" value="HupE_UreJ"/>
    <property type="match status" value="1"/>
</dbReference>
<name>A0A1E3GSE1_9GAMM</name>
<feature type="transmembrane region" description="Helical" evidence="1">
    <location>
        <begin position="140"/>
        <end position="161"/>
    </location>
</feature>
<feature type="transmembrane region" description="Helical" evidence="1">
    <location>
        <begin position="36"/>
        <end position="54"/>
    </location>
</feature>
<gene>
    <name evidence="3" type="ORF">A9E74_01376</name>
</gene>
<protein>
    <submittedName>
        <fullName evidence="3">HupE / UreJ protein</fullName>
    </submittedName>
</protein>
<evidence type="ECO:0000313" key="4">
    <source>
        <dbReference type="Proteomes" id="UP000094379"/>
    </source>
</evidence>
<dbReference type="RefSeq" id="WP_069295853.1">
    <property type="nucleotide sequence ID" value="NZ_MCRI01000011.1"/>
</dbReference>
<dbReference type="EMBL" id="MCRI01000011">
    <property type="protein sequence ID" value="ODN66982.1"/>
    <property type="molecule type" value="Genomic_DNA"/>
</dbReference>
<organism evidence="3 4">
    <name type="scientific">Methylophaga muralis</name>
    <dbReference type="NCBI Taxonomy" id="291169"/>
    <lineage>
        <taxon>Bacteria</taxon>
        <taxon>Pseudomonadati</taxon>
        <taxon>Pseudomonadota</taxon>
        <taxon>Gammaproteobacteria</taxon>
        <taxon>Thiotrichales</taxon>
        <taxon>Piscirickettsiaceae</taxon>
        <taxon>Methylophaga</taxon>
    </lineage>
</organism>
<dbReference type="STRING" id="291169.A9E74_01376"/>
<sequence length="189" mass="20032">MKKMMLMLLGMLAFPAIAFAHPGHDMANFASGFTHPFTGIDHLLVMLAVGYWAGQSQSSARWQVPMQFVVFMLGGVVLGAMISGLAFVEVAIAVSVLAMGLVILLNTSINWIWQLALTTVFALLHGFVHGQELVAAGNGLAAVAGMLLATTILLSLGVYLASFKDQIGLLLQRGLAALLTFSGLYLLIA</sequence>
<feature type="transmembrane region" description="Helical" evidence="1">
    <location>
        <begin position="75"/>
        <end position="105"/>
    </location>
</feature>
<feature type="transmembrane region" description="Helical" evidence="1">
    <location>
        <begin position="167"/>
        <end position="188"/>
    </location>
</feature>
<reference evidence="3 4" key="1">
    <citation type="submission" date="2016-07" db="EMBL/GenBank/DDBJ databases">
        <title>Draft Genome Sequence of Methylophaga muralis Bur 1.</title>
        <authorList>
            <person name="Vasilenko O.V."/>
            <person name="Doronina N.V."/>
            <person name="Shmareva M.N."/>
            <person name="Tarlachkov S.V."/>
            <person name="Mustakhimov I."/>
            <person name="Trotsenko Y.A."/>
        </authorList>
    </citation>
    <scope>NUCLEOTIDE SEQUENCE [LARGE SCALE GENOMIC DNA]</scope>
    <source>
        <strain evidence="3 4">Bur 1</strain>
    </source>
</reference>
<feature type="chain" id="PRO_5009128599" evidence="2">
    <location>
        <begin position="21"/>
        <end position="189"/>
    </location>
</feature>
<accession>A0A1E3GSE1</accession>
<keyword evidence="1" id="KW-0812">Transmembrane</keyword>
<comment type="caution">
    <text evidence="3">The sequence shown here is derived from an EMBL/GenBank/DDBJ whole genome shotgun (WGS) entry which is preliminary data.</text>
</comment>
<evidence type="ECO:0000256" key="2">
    <source>
        <dbReference type="SAM" id="SignalP"/>
    </source>
</evidence>
<keyword evidence="1" id="KW-0472">Membrane</keyword>
<dbReference type="AlphaFoldDB" id="A0A1E3GSE1"/>
<proteinExistence type="predicted"/>
<evidence type="ECO:0000256" key="1">
    <source>
        <dbReference type="SAM" id="Phobius"/>
    </source>
</evidence>
<keyword evidence="4" id="KW-1185">Reference proteome</keyword>
<keyword evidence="1" id="KW-1133">Transmembrane helix</keyword>
<dbReference type="InterPro" id="IPR007038">
    <property type="entry name" value="HupE_UreJ"/>
</dbReference>
<dbReference type="Pfam" id="PF04955">
    <property type="entry name" value="HupE_UreJ"/>
    <property type="match status" value="1"/>
</dbReference>
<keyword evidence="2" id="KW-0732">Signal</keyword>